<feature type="transmembrane region" description="Helical" evidence="5">
    <location>
        <begin position="234"/>
        <end position="253"/>
    </location>
</feature>
<feature type="transmembrane region" description="Helical" evidence="5">
    <location>
        <begin position="42"/>
        <end position="66"/>
    </location>
</feature>
<protein>
    <recommendedName>
        <fullName evidence="6">SLC26A/SulP transporter domain-containing protein</fullName>
    </recommendedName>
</protein>
<dbReference type="Proteomes" id="UP001461498">
    <property type="component" value="Unassembled WGS sequence"/>
</dbReference>
<evidence type="ECO:0000256" key="4">
    <source>
        <dbReference type="ARBA" id="ARBA00023136"/>
    </source>
</evidence>
<feature type="transmembrane region" description="Helical" evidence="5">
    <location>
        <begin position="73"/>
        <end position="106"/>
    </location>
</feature>
<feature type="transmembrane region" description="Helical" evidence="5">
    <location>
        <begin position="126"/>
        <end position="150"/>
    </location>
</feature>
<dbReference type="InterPro" id="IPR001902">
    <property type="entry name" value="SLC26A/SulP_fam"/>
</dbReference>
<name>A0AAW1D149_9HEMI</name>
<comment type="caution">
    <text evidence="7">The sequence shown here is derived from an EMBL/GenBank/DDBJ whole genome shotgun (WGS) entry which is preliminary data.</text>
</comment>
<evidence type="ECO:0000256" key="5">
    <source>
        <dbReference type="SAM" id="Phobius"/>
    </source>
</evidence>
<dbReference type="EMBL" id="JAPXFL010000007">
    <property type="protein sequence ID" value="KAK9504726.1"/>
    <property type="molecule type" value="Genomic_DNA"/>
</dbReference>
<keyword evidence="8" id="KW-1185">Reference proteome</keyword>
<dbReference type="AlphaFoldDB" id="A0AAW1D149"/>
<feature type="transmembrane region" description="Helical" evidence="5">
    <location>
        <begin position="202"/>
        <end position="222"/>
    </location>
</feature>
<gene>
    <name evidence="7" type="ORF">O3M35_010992</name>
</gene>
<feature type="transmembrane region" description="Helical" evidence="5">
    <location>
        <begin position="284"/>
        <end position="305"/>
    </location>
</feature>
<evidence type="ECO:0000256" key="2">
    <source>
        <dbReference type="ARBA" id="ARBA00022692"/>
    </source>
</evidence>
<proteinExistence type="predicted"/>
<keyword evidence="3 5" id="KW-1133">Transmembrane helix</keyword>
<keyword evidence="2 5" id="KW-0812">Transmembrane</keyword>
<feature type="transmembrane region" description="Helical" evidence="5">
    <location>
        <begin position="351"/>
        <end position="369"/>
    </location>
</feature>
<accession>A0AAW1D149</accession>
<dbReference type="GO" id="GO:0016020">
    <property type="term" value="C:membrane"/>
    <property type="evidence" value="ECO:0007669"/>
    <property type="project" value="UniProtKB-SubCell"/>
</dbReference>
<dbReference type="GO" id="GO:0055085">
    <property type="term" value="P:transmembrane transport"/>
    <property type="evidence" value="ECO:0007669"/>
    <property type="project" value="InterPro"/>
</dbReference>
<dbReference type="InterPro" id="IPR011547">
    <property type="entry name" value="SLC26A/SulP_dom"/>
</dbReference>
<feature type="transmembrane region" description="Helical" evidence="5">
    <location>
        <begin position="414"/>
        <end position="438"/>
    </location>
</feature>
<evidence type="ECO:0000313" key="7">
    <source>
        <dbReference type="EMBL" id="KAK9504726.1"/>
    </source>
</evidence>
<comment type="subcellular location">
    <subcellularLocation>
        <location evidence="1">Membrane</location>
        <topology evidence="1">Multi-pass membrane protein</topology>
    </subcellularLocation>
</comment>
<evidence type="ECO:0000256" key="1">
    <source>
        <dbReference type="ARBA" id="ARBA00004141"/>
    </source>
</evidence>
<keyword evidence="4 5" id="KW-0472">Membrane</keyword>
<evidence type="ECO:0000259" key="6">
    <source>
        <dbReference type="Pfam" id="PF00916"/>
    </source>
</evidence>
<dbReference type="Pfam" id="PF00916">
    <property type="entry name" value="Sulfate_transp"/>
    <property type="match status" value="1"/>
</dbReference>
<dbReference type="PANTHER" id="PTHR11814">
    <property type="entry name" value="SULFATE TRANSPORTER"/>
    <property type="match status" value="1"/>
</dbReference>
<sequence length="494" mass="54619">MEGNTEKRGCKDGKYGSMIVNYLRKRIPILVWLPKYRWKDNVLLDVIAGVTLMFINVPQGLAFSILANVDLMYGLYTCCFGAFIYSVLGTAHISSFGAVAVGSILTGEAVSKVTNTSFTTSEITTTLTFLVGIWYFIGFILRLGVITILFRKPFVSGFIASCALHILVKSIKMLFGIRAANANGLLSFFYNCYSIVEHYQMINYPTVIMSATVLAILILNLAYFRHILAKYTKFILPIEAVVMMAATLISYLFNFESLGIPVVGEVPTGLPVPHFPEMSLISEVWASSLTVAIITYATSATMTLLFNKSIDTDQELFALAATNLICCNLQCIPIANSMMRTMVAVNLEVKSLLSTIISSFLLFFIILYGGPLFYPLPNSVLGCIIVVSAGQLIIQRIKDVKAIWKSSLENGFIWLASLSAGLIADLQMSMLVGAVLTLRQIMFEVADKEKLDKLKKLEQENVENGKLEFSEPETDKLLENNKQHQPVIVTNKVG</sequence>
<evidence type="ECO:0000256" key="3">
    <source>
        <dbReference type="ARBA" id="ARBA00022989"/>
    </source>
</evidence>
<organism evidence="7 8">
    <name type="scientific">Rhynocoris fuscipes</name>
    <dbReference type="NCBI Taxonomy" id="488301"/>
    <lineage>
        <taxon>Eukaryota</taxon>
        <taxon>Metazoa</taxon>
        <taxon>Ecdysozoa</taxon>
        <taxon>Arthropoda</taxon>
        <taxon>Hexapoda</taxon>
        <taxon>Insecta</taxon>
        <taxon>Pterygota</taxon>
        <taxon>Neoptera</taxon>
        <taxon>Paraneoptera</taxon>
        <taxon>Hemiptera</taxon>
        <taxon>Heteroptera</taxon>
        <taxon>Panheteroptera</taxon>
        <taxon>Cimicomorpha</taxon>
        <taxon>Reduviidae</taxon>
        <taxon>Harpactorinae</taxon>
        <taxon>Harpactorini</taxon>
        <taxon>Rhynocoris</taxon>
    </lineage>
</organism>
<evidence type="ECO:0000313" key="8">
    <source>
        <dbReference type="Proteomes" id="UP001461498"/>
    </source>
</evidence>
<feature type="transmembrane region" description="Helical" evidence="5">
    <location>
        <begin position="376"/>
        <end position="394"/>
    </location>
</feature>
<feature type="domain" description="SLC26A/SulP transporter" evidence="6">
    <location>
        <begin position="44"/>
        <end position="416"/>
    </location>
</feature>
<reference evidence="7 8" key="1">
    <citation type="submission" date="2022-12" db="EMBL/GenBank/DDBJ databases">
        <title>Chromosome-level genome assembly of true bugs.</title>
        <authorList>
            <person name="Ma L."/>
            <person name="Li H."/>
        </authorList>
    </citation>
    <scope>NUCLEOTIDE SEQUENCE [LARGE SCALE GENOMIC DNA]</scope>
    <source>
        <strain evidence="7">Lab_2022b</strain>
    </source>
</reference>